<keyword evidence="1" id="KW-1133">Transmembrane helix</keyword>
<sequence>MTFDEAGNGSRSCFCLKVKSHHCMKTTSLTVSVTGSRRRIQVSNPFTWAKVHALALNLRNCLPEEWQDLLPVTCVKDLKITLSLLACIGALLLPYFVCLPILATLAYFSYSWHTPKSKEGGRK</sequence>
<accession>A0A8S5M830</accession>
<evidence type="ECO:0000313" key="2">
    <source>
        <dbReference type="EMBL" id="DAD78372.1"/>
    </source>
</evidence>
<protein>
    <submittedName>
        <fullName evidence="2">Uncharacterized protein</fullName>
    </submittedName>
</protein>
<name>A0A8S5M830_9CAUD</name>
<keyword evidence="1" id="KW-0472">Membrane</keyword>
<feature type="transmembrane region" description="Helical" evidence="1">
    <location>
        <begin position="80"/>
        <end position="108"/>
    </location>
</feature>
<keyword evidence="1" id="KW-0812">Transmembrane</keyword>
<organism evidence="2">
    <name type="scientific">Siphoviridae sp. ctPAi1</name>
    <dbReference type="NCBI Taxonomy" id="2826320"/>
    <lineage>
        <taxon>Viruses</taxon>
        <taxon>Duplodnaviria</taxon>
        <taxon>Heunggongvirae</taxon>
        <taxon>Uroviricota</taxon>
        <taxon>Caudoviricetes</taxon>
    </lineage>
</organism>
<evidence type="ECO:0000256" key="1">
    <source>
        <dbReference type="SAM" id="Phobius"/>
    </source>
</evidence>
<proteinExistence type="predicted"/>
<dbReference type="EMBL" id="BK014842">
    <property type="protein sequence ID" value="DAD78372.1"/>
    <property type="molecule type" value="Genomic_DNA"/>
</dbReference>
<reference evidence="2" key="1">
    <citation type="journal article" date="2021" name="Proc. Natl. Acad. Sci. U.S.A.">
        <title>A Catalog of Tens of Thousands of Viruses from Human Metagenomes Reveals Hidden Associations with Chronic Diseases.</title>
        <authorList>
            <person name="Tisza M.J."/>
            <person name="Buck C.B."/>
        </authorList>
    </citation>
    <scope>NUCLEOTIDE SEQUENCE</scope>
    <source>
        <strain evidence="2">CtPAi1</strain>
    </source>
</reference>